<proteinExistence type="predicted"/>
<evidence type="ECO:0000313" key="2">
    <source>
        <dbReference type="EMBL" id="SFD02337.1"/>
    </source>
</evidence>
<dbReference type="Proteomes" id="UP000198862">
    <property type="component" value="Unassembled WGS sequence"/>
</dbReference>
<dbReference type="EMBL" id="FOLO01000028">
    <property type="protein sequence ID" value="SFD02337.1"/>
    <property type="molecule type" value="Genomic_DNA"/>
</dbReference>
<sequence>MKVLTLQDCVYLHILSDLFEWLLASMAKKNKFLSWLGLGNKKNAEEKQKSAQETAQAERLEQEKIANQEAENARIEAERL</sequence>
<organism evidence="2 3">
    <name type="scientific">Pseudoalteromonas denitrificans DSM 6059</name>
    <dbReference type="NCBI Taxonomy" id="1123010"/>
    <lineage>
        <taxon>Bacteria</taxon>
        <taxon>Pseudomonadati</taxon>
        <taxon>Pseudomonadota</taxon>
        <taxon>Gammaproteobacteria</taxon>
        <taxon>Alteromonadales</taxon>
        <taxon>Pseudoalteromonadaceae</taxon>
        <taxon>Pseudoalteromonas</taxon>
    </lineage>
</organism>
<reference evidence="2 3" key="1">
    <citation type="submission" date="2016-10" db="EMBL/GenBank/DDBJ databases">
        <authorList>
            <person name="de Groot N.N."/>
        </authorList>
    </citation>
    <scope>NUCLEOTIDE SEQUENCE [LARGE SCALE GENOMIC DNA]</scope>
    <source>
        <strain evidence="2 3">DSM 6059</strain>
    </source>
</reference>
<feature type="region of interest" description="Disordered" evidence="1">
    <location>
        <begin position="44"/>
        <end position="80"/>
    </location>
</feature>
<gene>
    <name evidence="2" type="ORF">SAMN02745724_03225</name>
</gene>
<accession>A0A1I1NXS3</accession>
<evidence type="ECO:0000313" key="3">
    <source>
        <dbReference type="Proteomes" id="UP000198862"/>
    </source>
</evidence>
<dbReference type="AlphaFoldDB" id="A0A1I1NXS3"/>
<keyword evidence="3" id="KW-1185">Reference proteome</keyword>
<protein>
    <submittedName>
        <fullName evidence="2">Uncharacterized protein</fullName>
    </submittedName>
</protein>
<evidence type="ECO:0000256" key="1">
    <source>
        <dbReference type="SAM" id="MobiDB-lite"/>
    </source>
</evidence>
<feature type="non-terminal residue" evidence="2">
    <location>
        <position position="80"/>
    </location>
</feature>
<name>A0A1I1NXS3_9GAMM</name>